<gene>
    <name evidence="2" type="ORF">ACFQMA_04505</name>
</gene>
<feature type="domain" description="Polymerase/histidinol phosphatase N-terminal" evidence="1">
    <location>
        <begin position="4"/>
        <end position="70"/>
    </location>
</feature>
<dbReference type="PANTHER" id="PTHR42924:SF3">
    <property type="entry name" value="POLYMERASE_HISTIDINOL PHOSPHATASE N-TERMINAL DOMAIN-CONTAINING PROTEIN"/>
    <property type="match status" value="1"/>
</dbReference>
<dbReference type="RefSeq" id="WP_274324699.1">
    <property type="nucleotide sequence ID" value="NZ_CP118158.1"/>
</dbReference>
<keyword evidence="3" id="KW-1185">Reference proteome</keyword>
<dbReference type="SMART" id="SM00481">
    <property type="entry name" value="POLIIIAc"/>
    <property type="match status" value="1"/>
</dbReference>
<dbReference type="Gene3D" id="3.20.20.140">
    <property type="entry name" value="Metal-dependent hydrolases"/>
    <property type="match status" value="1"/>
</dbReference>
<protein>
    <submittedName>
        <fullName evidence="2">CehA/McbA family metallohydrolase</fullName>
    </submittedName>
</protein>
<proteinExistence type="predicted"/>
<dbReference type="InterPro" id="IPR052018">
    <property type="entry name" value="PHP_domain"/>
</dbReference>
<dbReference type="SUPFAM" id="SSF89550">
    <property type="entry name" value="PHP domain-like"/>
    <property type="match status" value="1"/>
</dbReference>
<evidence type="ECO:0000313" key="2">
    <source>
        <dbReference type="EMBL" id="MFC7139098.1"/>
    </source>
</evidence>
<dbReference type="Pfam" id="PF13263">
    <property type="entry name" value="PHP_C"/>
    <property type="match status" value="1"/>
</dbReference>
<dbReference type="EMBL" id="JBHTAS010000001">
    <property type="protein sequence ID" value="MFC7139098.1"/>
    <property type="molecule type" value="Genomic_DNA"/>
</dbReference>
<evidence type="ECO:0000259" key="1">
    <source>
        <dbReference type="SMART" id="SM00481"/>
    </source>
</evidence>
<dbReference type="InterPro" id="IPR003141">
    <property type="entry name" value="Pol/His_phosphatase_N"/>
</dbReference>
<dbReference type="CDD" id="cd07432">
    <property type="entry name" value="PHP_HisPPase"/>
    <property type="match status" value="1"/>
</dbReference>
<sequence>MLSVELHAHSAASYDGRDSVDMLLERAAEAGLDALAVTDHDEVSANETLLDRAPAYGLVGIPGIEISSAAGHVLGLNVTEGVDPGLSFAETISRIREQGGIAVVPHPFQEMRSGVLANISKAELREADAIEVYNSRLVTGYSNRQARRFAERYDMPITAGSDAHVSDMVGRAVTLVDTDERTADAICRAIADGRTTLQTRRTPWLVSLRQAVGNTRRRVRLALNGFFR</sequence>
<dbReference type="AlphaFoldDB" id="A0ABD5XVA9"/>
<dbReference type="InterPro" id="IPR016195">
    <property type="entry name" value="Pol/histidinol_Pase-like"/>
</dbReference>
<organism evidence="2 3">
    <name type="scientific">Halosimplex aquaticum</name>
    <dbReference type="NCBI Taxonomy" id="3026162"/>
    <lineage>
        <taxon>Archaea</taxon>
        <taxon>Methanobacteriati</taxon>
        <taxon>Methanobacteriota</taxon>
        <taxon>Stenosarchaea group</taxon>
        <taxon>Halobacteria</taxon>
        <taxon>Halobacteriales</taxon>
        <taxon>Haloarculaceae</taxon>
        <taxon>Halosimplex</taxon>
    </lineage>
</organism>
<reference evidence="2 3" key="1">
    <citation type="journal article" date="2019" name="Int. J. Syst. Evol. Microbiol.">
        <title>The Global Catalogue of Microorganisms (GCM) 10K type strain sequencing project: providing services to taxonomists for standard genome sequencing and annotation.</title>
        <authorList>
            <consortium name="The Broad Institute Genomics Platform"/>
            <consortium name="The Broad Institute Genome Sequencing Center for Infectious Disease"/>
            <person name="Wu L."/>
            <person name="Ma J."/>
        </authorList>
    </citation>
    <scope>NUCLEOTIDE SEQUENCE [LARGE SCALE GENOMIC DNA]</scope>
    <source>
        <strain evidence="2 3">XZYJT29</strain>
    </source>
</reference>
<dbReference type="Pfam" id="PF02811">
    <property type="entry name" value="PHP"/>
    <property type="match status" value="1"/>
</dbReference>
<dbReference type="NCBIfam" id="NF038032">
    <property type="entry name" value="CehA_McbA_metalo"/>
    <property type="match status" value="1"/>
</dbReference>
<accession>A0ABD5XVA9</accession>
<dbReference type="GeneID" id="78819348"/>
<dbReference type="Proteomes" id="UP001596432">
    <property type="component" value="Unassembled WGS sequence"/>
</dbReference>
<dbReference type="PANTHER" id="PTHR42924">
    <property type="entry name" value="EXONUCLEASE"/>
    <property type="match status" value="1"/>
</dbReference>
<evidence type="ECO:0000313" key="3">
    <source>
        <dbReference type="Proteomes" id="UP001596432"/>
    </source>
</evidence>
<comment type="caution">
    <text evidence="2">The sequence shown here is derived from an EMBL/GenBank/DDBJ whole genome shotgun (WGS) entry which is preliminary data.</text>
</comment>
<dbReference type="InterPro" id="IPR004013">
    <property type="entry name" value="PHP_dom"/>
</dbReference>
<name>A0ABD5XVA9_9EURY</name>